<dbReference type="HOGENOM" id="CLU_1611810_0_0_1"/>
<feature type="region of interest" description="Disordered" evidence="1">
    <location>
        <begin position="1"/>
        <end position="31"/>
    </location>
</feature>
<evidence type="ECO:0000313" key="2">
    <source>
        <dbReference type="EMBL" id="KIM21970.1"/>
    </source>
</evidence>
<gene>
    <name evidence="2" type="ORF">M408DRAFT_298791</name>
</gene>
<dbReference type="Proteomes" id="UP000054097">
    <property type="component" value="Unassembled WGS sequence"/>
</dbReference>
<name>A0A0C3ABE6_SERVB</name>
<accession>A0A0C3ABE6</accession>
<sequence length="165" mass="19061">MVGRGSLSVTRVPPSPGYTQTPLWRPQRQPRTRRKLQRHLWHSARFSNIAYTYLIFKLSVIFLETTNGTCAGILVVFPPGNRILYSLKKKNPHLKTLHIIHHGRFVSFMFLLYGYRLCSRSTLVAAHPRITAYPISPLHLSLRRVVSRFVHRHFHTPLASIKLGD</sequence>
<dbReference type="OrthoDB" id="434092at2759"/>
<protein>
    <submittedName>
        <fullName evidence="2">Uncharacterized protein</fullName>
    </submittedName>
</protein>
<dbReference type="EMBL" id="KN824367">
    <property type="protein sequence ID" value="KIM21970.1"/>
    <property type="molecule type" value="Genomic_DNA"/>
</dbReference>
<evidence type="ECO:0000313" key="3">
    <source>
        <dbReference type="Proteomes" id="UP000054097"/>
    </source>
</evidence>
<evidence type="ECO:0000256" key="1">
    <source>
        <dbReference type="SAM" id="MobiDB-lite"/>
    </source>
</evidence>
<reference evidence="2 3" key="1">
    <citation type="submission" date="2014-04" db="EMBL/GenBank/DDBJ databases">
        <authorList>
            <consortium name="DOE Joint Genome Institute"/>
            <person name="Kuo A."/>
            <person name="Zuccaro A."/>
            <person name="Kohler A."/>
            <person name="Nagy L.G."/>
            <person name="Floudas D."/>
            <person name="Copeland A."/>
            <person name="Barry K.W."/>
            <person name="Cichocki N."/>
            <person name="Veneault-Fourrey C."/>
            <person name="LaButti K."/>
            <person name="Lindquist E.A."/>
            <person name="Lipzen A."/>
            <person name="Lundell T."/>
            <person name="Morin E."/>
            <person name="Murat C."/>
            <person name="Sun H."/>
            <person name="Tunlid A."/>
            <person name="Henrissat B."/>
            <person name="Grigoriev I.V."/>
            <person name="Hibbett D.S."/>
            <person name="Martin F."/>
            <person name="Nordberg H.P."/>
            <person name="Cantor M.N."/>
            <person name="Hua S.X."/>
        </authorList>
    </citation>
    <scope>NUCLEOTIDE SEQUENCE [LARGE SCALE GENOMIC DNA]</scope>
    <source>
        <strain evidence="2 3">MAFF 305830</strain>
    </source>
</reference>
<organism evidence="2 3">
    <name type="scientific">Serendipita vermifera MAFF 305830</name>
    <dbReference type="NCBI Taxonomy" id="933852"/>
    <lineage>
        <taxon>Eukaryota</taxon>
        <taxon>Fungi</taxon>
        <taxon>Dikarya</taxon>
        <taxon>Basidiomycota</taxon>
        <taxon>Agaricomycotina</taxon>
        <taxon>Agaricomycetes</taxon>
        <taxon>Sebacinales</taxon>
        <taxon>Serendipitaceae</taxon>
        <taxon>Serendipita</taxon>
    </lineage>
</organism>
<keyword evidence="3" id="KW-1185">Reference proteome</keyword>
<proteinExistence type="predicted"/>
<reference evidence="3" key="2">
    <citation type="submission" date="2015-01" db="EMBL/GenBank/DDBJ databases">
        <title>Evolutionary Origins and Diversification of the Mycorrhizal Mutualists.</title>
        <authorList>
            <consortium name="DOE Joint Genome Institute"/>
            <consortium name="Mycorrhizal Genomics Consortium"/>
            <person name="Kohler A."/>
            <person name="Kuo A."/>
            <person name="Nagy L.G."/>
            <person name="Floudas D."/>
            <person name="Copeland A."/>
            <person name="Barry K.W."/>
            <person name="Cichocki N."/>
            <person name="Veneault-Fourrey C."/>
            <person name="LaButti K."/>
            <person name="Lindquist E.A."/>
            <person name="Lipzen A."/>
            <person name="Lundell T."/>
            <person name="Morin E."/>
            <person name="Murat C."/>
            <person name="Riley R."/>
            <person name="Ohm R."/>
            <person name="Sun H."/>
            <person name="Tunlid A."/>
            <person name="Henrissat B."/>
            <person name="Grigoriev I.V."/>
            <person name="Hibbett D.S."/>
            <person name="Martin F."/>
        </authorList>
    </citation>
    <scope>NUCLEOTIDE SEQUENCE [LARGE SCALE GENOMIC DNA]</scope>
    <source>
        <strain evidence="3">MAFF 305830</strain>
    </source>
</reference>
<dbReference type="AlphaFoldDB" id="A0A0C3ABE6"/>